<dbReference type="SUPFAM" id="SSF52283">
    <property type="entry name" value="Formate/glycerate dehydrogenase catalytic domain-like"/>
    <property type="match status" value="1"/>
</dbReference>
<sequence length="325" mass="35829">MGKKKVFVTRPDFPPSGIKLLEEKFDVQYNPEPRDVSKEYLLQHIKGAEALFCISTDKITKEVLDAAGPQLKVVATISLGFEHIDVQECKKRGIQVCNAANPISVSVVAEFTIGLLLAVSRKIVKAAGAIQRGEWIESWTPDWYVGRGLTNSVVGIVGMGRIGQAVLDRILPFGVSKVCYYDIFSPISAAEEKGVHFTTLDRLLMNSDYVIVTCNLTEDNRGMFDSKAFSMMKPDAVFINTSRGGVVQQDALIEALKNKRIRAAAIDVMYPEPLPKDHELLTLPNVVVTPHIAAAEEIAMEKLSTLTAENIIAVLEERKPLTPVY</sequence>
<evidence type="ECO:0000259" key="5">
    <source>
        <dbReference type="Pfam" id="PF02826"/>
    </source>
</evidence>
<reference evidence="6 7" key="1">
    <citation type="journal article" date="2019" name="Sci. Rep.">
        <title>Orb-weaving spider Araneus ventricosus genome elucidates the spidroin gene catalogue.</title>
        <authorList>
            <person name="Kono N."/>
            <person name="Nakamura H."/>
            <person name="Ohtoshi R."/>
            <person name="Moran D.A.P."/>
            <person name="Shinohara A."/>
            <person name="Yoshida Y."/>
            <person name="Fujiwara M."/>
            <person name="Mori M."/>
            <person name="Tomita M."/>
            <person name="Arakawa K."/>
        </authorList>
    </citation>
    <scope>NUCLEOTIDE SEQUENCE [LARGE SCALE GENOMIC DNA]</scope>
</reference>
<feature type="domain" description="D-isomer specific 2-hydroxyacid dehydrogenase NAD-binding" evidence="5">
    <location>
        <begin position="113"/>
        <end position="293"/>
    </location>
</feature>
<dbReference type="GO" id="GO:0051287">
    <property type="term" value="F:NAD binding"/>
    <property type="evidence" value="ECO:0007669"/>
    <property type="project" value="InterPro"/>
</dbReference>
<keyword evidence="7" id="KW-1185">Reference proteome</keyword>
<feature type="domain" description="D-isomer specific 2-hydroxyacid dehydrogenase catalytic" evidence="4">
    <location>
        <begin position="12"/>
        <end position="324"/>
    </location>
</feature>
<dbReference type="InterPro" id="IPR050223">
    <property type="entry name" value="D-isomer_2-hydroxyacid_DH"/>
</dbReference>
<protein>
    <recommendedName>
        <fullName evidence="2">Glyoxylate reductase/hydroxypyruvate reductase</fullName>
    </recommendedName>
</protein>
<gene>
    <name evidence="6" type="primary">gyaR_0</name>
    <name evidence="6" type="ORF">AVEN_99820_1</name>
</gene>
<dbReference type="PROSITE" id="PS00065">
    <property type="entry name" value="D_2_HYDROXYACID_DH_1"/>
    <property type="match status" value="1"/>
</dbReference>
<dbReference type="Gene3D" id="3.40.50.720">
    <property type="entry name" value="NAD(P)-binding Rossmann-like Domain"/>
    <property type="match status" value="2"/>
</dbReference>
<dbReference type="OrthoDB" id="6413555at2759"/>
<dbReference type="InterPro" id="IPR006139">
    <property type="entry name" value="D-isomer_2_OHA_DH_cat_dom"/>
</dbReference>
<dbReference type="GO" id="GO:0005829">
    <property type="term" value="C:cytosol"/>
    <property type="evidence" value="ECO:0007669"/>
    <property type="project" value="TreeGrafter"/>
</dbReference>
<dbReference type="FunFam" id="3.40.50.720:FF:000026">
    <property type="entry name" value="Glyoxylate/hydroxypyruvate reductase B"/>
    <property type="match status" value="1"/>
</dbReference>
<dbReference type="GO" id="GO:0008465">
    <property type="term" value="F:hydroxypyruvate reductase (NADH) activity"/>
    <property type="evidence" value="ECO:0007669"/>
    <property type="project" value="TreeGrafter"/>
</dbReference>
<evidence type="ECO:0000313" key="6">
    <source>
        <dbReference type="EMBL" id="GBN00292.1"/>
    </source>
</evidence>
<dbReference type="EMBL" id="BGPR01004505">
    <property type="protein sequence ID" value="GBN00292.1"/>
    <property type="molecule type" value="Genomic_DNA"/>
</dbReference>
<evidence type="ECO:0000313" key="7">
    <source>
        <dbReference type="Proteomes" id="UP000499080"/>
    </source>
</evidence>
<evidence type="ECO:0000256" key="1">
    <source>
        <dbReference type="ARBA" id="ARBA00023002"/>
    </source>
</evidence>
<evidence type="ECO:0000259" key="4">
    <source>
        <dbReference type="Pfam" id="PF00389"/>
    </source>
</evidence>
<dbReference type="GO" id="GO:0030267">
    <property type="term" value="F:glyoxylate reductase (NADPH) activity"/>
    <property type="evidence" value="ECO:0007669"/>
    <property type="project" value="TreeGrafter"/>
</dbReference>
<accession>A0A4Y2KEE5</accession>
<comment type="similarity">
    <text evidence="3">Belongs to the D-isomer specific 2-hydroxyacid dehydrogenase family.</text>
</comment>
<comment type="caution">
    <text evidence="6">The sequence shown here is derived from an EMBL/GenBank/DDBJ whole genome shotgun (WGS) entry which is preliminary data.</text>
</comment>
<dbReference type="AlphaFoldDB" id="A0A4Y2KEE5"/>
<dbReference type="PANTHER" id="PTHR10996">
    <property type="entry name" value="2-HYDROXYACID DEHYDROGENASE-RELATED"/>
    <property type="match status" value="1"/>
</dbReference>
<name>A0A4Y2KEE5_ARAVE</name>
<dbReference type="SUPFAM" id="SSF51735">
    <property type="entry name" value="NAD(P)-binding Rossmann-fold domains"/>
    <property type="match status" value="1"/>
</dbReference>
<dbReference type="Pfam" id="PF02826">
    <property type="entry name" value="2-Hacid_dh_C"/>
    <property type="match status" value="1"/>
</dbReference>
<evidence type="ECO:0000256" key="3">
    <source>
        <dbReference type="RuleBase" id="RU003719"/>
    </source>
</evidence>
<dbReference type="PANTHER" id="PTHR10996:SF277">
    <property type="entry name" value="GLYOXYLATE REDUCTASE_HYDROXYPYRUVATE REDUCTASE"/>
    <property type="match status" value="1"/>
</dbReference>
<dbReference type="CDD" id="cd05301">
    <property type="entry name" value="GDH"/>
    <property type="match status" value="1"/>
</dbReference>
<dbReference type="Proteomes" id="UP000499080">
    <property type="component" value="Unassembled WGS sequence"/>
</dbReference>
<dbReference type="InterPro" id="IPR029752">
    <property type="entry name" value="D-isomer_DH_CS1"/>
</dbReference>
<organism evidence="6 7">
    <name type="scientific">Araneus ventricosus</name>
    <name type="common">Orbweaver spider</name>
    <name type="synonym">Epeira ventricosa</name>
    <dbReference type="NCBI Taxonomy" id="182803"/>
    <lineage>
        <taxon>Eukaryota</taxon>
        <taxon>Metazoa</taxon>
        <taxon>Ecdysozoa</taxon>
        <taxon>Arthropoda</taxon>
        <taxon>Chelicerata</taxon>
        <taxon>Arachnida</taxon>
        <taxon>Araneae</taxon>
        <taxon>Araneomorphae</taxon>
        <taxon>Entelegynae</taxon>
        <taxon>Araneoidea</taxon>
        <taxon>Araneidae</taxon>
        <taxon>Araneus</taxon>
    </lineage>
</organism>
<evidence type="ECO:0000256" key="2">
    <source>
        <dbReference type="ARBA" id="ARBA00073306"/>
    </source>
</evidence>
<dbReference type="InterPro" id="IPR036291">
    <property type="entry name" value="NAD(P)-bd_dom_sf"/>
</dbReference>
<keyword evidence="1 3" id="KW-0560">Oxidoreductase</keyword>
<proteinExistence type="inferred from homology"/>
<dbReference type="InterPro" id="IPR006140">
    <property type="entry name" value="D-isomer_DH_NAD-bd"/>
</dbReference>
<dbReference type="Pfam" id="PF00389">
    <property type="entry name" value="2-Hacid_dh"/>
    <property type="match status" value="1"/>
</dbReference>